<dbReference type="InterPro" id="IPR011990">
    <property type="entry name" value="TPR-like_helical_dom_sf"/>
</dbReference>
<reference evidence="2" key="1">
    <citation type="submission" date="2020-10" db="EMBL/GenBank/DDBJ databases">
        <authorList>
            <person name="Gilroy R."/>
        </authorList>
    </citation>
    <scope>NUCLEOTIDE SEQUENCE</scope>
    <source>
        <strain evidence="2">D5-748</strain>
    </source>
</reference>
<dbReference type="EMBL" id="JADIMO010000003">
    <property type="protein sequence ID" value="MBO8444088.1"/>
    <property type="molecule type" value="Genomic_DNA"/>
</dbReference>
<dbReference type="InterPro" id="IPR019734">
    <property type="entry name" value="TPR_rpt"/>
</dbReference>
<sequence length="530" mass="61509">MPDPLDEVGQYVFEYPDSALNVLDSLPRSLLDSGEKKAKYALMYSIASDITGERPMQDSLVSIAYNYYKKYGSDRDRLEAYYFMGRIYGNAGNENMAMSCFVRAEYYMDGSESPEFDGRLYYAKARLYEDGFGYRDAIKNYDLAAQSYLRAGDAEHYAESCVRAARSCFSMGDKEKAREFLSRIDTYWDDIRDSDKVRYFRLLVRMDEDISLDDVLKAVDEQIEDTGTLEAGNLLSIADIYLQSGYVDSAMTWLNRYSVMNSDFRRNPTFWLRLSSVYDSLGQAENALSAYRRHVVLKDSTYMDKLQENVRLVEKRFDEQVNIYRARIVWTWVFVALAVTVAVAIFLIFRFRRKFWRQSRRAEHLEGLYRSVSDEKEALSGMVKNSVLIDEPTRKVLENRLSVLDELLTVRLLDRDRYSPEKASEMIESIALDKDAYLNSLGLMFSVRHPAVADRFRSLQLSTWEIGYCSLYCMGYKGKDIGNILSSSRYYKINSVIRKKFGIGPKDTNIDIYLRKLMSDIESEDSERRD</sequence>
<keyword evidence="1" id="KW-0472">Membrane</keyword>
<comment type="caution">
    <text evidence="2">The sequence shown here is derived from an EMBL/GenBank/DDBJ whole genome shotgun (WGS) entry which is preliminary data.</text>
</comment>
<gene>
    <name evidence="2" type="ORF">IAC23_00065</name>
</gene>
<dbReference type="SUPFAM" id="SSF48452">
    <property type="entry name" value="TPR-like"/>
    <property type="match status" value="1"/>
</dbReference>
<dbReference type="Pfam" id="PF13181">
    <property type="entry name" value="TPR_8"/>
    <property type="match status" value="2"/>
</dbReference>
<evidence type="ECO:0000313" key="2">
    <source>
        <dbReference type="EMBL" id="MBO8444088.1"/>
    </source>
</evidence>
<accession>A0A9D9EAL0</accession>
<name>A0A9D9EAL0_9BACT</name>
<proteinExistence type="predicted"/>
<reference evidence="2" key="2">
    <citation type="journal article" date="2021" name="PeerJ">
        <title>Extensive microbial diversity within the chicken gut microbiome revealed by metagenomics and culture.</title>
        <authorList>
            <person name="Gilroy R."/>
            <person name="Ravi A."/>
            <person name="Getino M."/>
            <person name="Pursley I."/>
            <person name="Horton D.L."/>
            <person name="Alikhan N.F."/>
            <person name="Baker D."/>
            <person name="Gharbi K."/>
            <person name="Hall N."/>
            <person name="Watson M."/>
            <person name="Adriaenssens E.M."/>
            <person name="Foster-Nyarko E."/>
            <person name="Jarju S."/>
            <person name="Secka A."/>
            <person name="Antonio M."/>
            <person name="Oren A."/>
            <person name="Chaudhuri R.R."/>
            <person name="La Ragione R."/>
            <person name="Hildebrand F."/>
            <person name="Pallen M.J."/>
        </authorList>
    </citation>
    <scope>NUCLEOTIDE SEQUENCE</scope>
    <source>
        <strain evidence="2">D5-748</strain>
    </source>
</reference>
<keyword evidence="1" id="KW-0812">Transmembrane</keyword>
<dbReference type="AlphaFoldDB" id="A0A9D9EAL0"/>
<evidence type="ECO:0000256" key="1">
    <source>
        <dbReference type="SAM" id="Phobius"/>
    </source>
</evidence>
<keyword evidence="1" id="KW-1133">Transmembrane helix</keyword>
<feature type="transmembrane region" description="Helical" evidence="1">
    <location>
        <begin position="329"/>
        <end position="351"/>
    </location>
</feature>
<evidence type="ECO:0000313" key="3">
    <source>
        <dbReference type="Proteomes" id="UP000823619"/>
    </source>
</evidence>
<dbReference type="Gene3D" id="1.25.40.10">
    <property type="entry name" value="Tetratricopeptide repeat domain"/>
    <property type="match status" value="1"/>
</dbReference>
<protein>
    <submittedName>
        <fullName evidence="2">Tetratricopeptide repeat protein</fullName>
    </submittedName>
</protein>
<dbReference type="Proteomes" id="UP000823619">
    <property type="component" value="Unassembled WGS sequence"/>
</dbReference>
<organism evidence="2 3">
    <name type="scientific">Candidatus Cryptobacteroides merdavium</name>
    <dbReference type="NCBI Taxonomy" id="2840769"/>
    <lineage>
        <taxon>Bacteria</taxon>
        <taxon>Pseudomonadati</taxon>
        <taxon>Bacteroidota</taxon>
        <taxon>Bacteroidia</taxon>
        <taxon>Bacteroidales</taxon>
        <taxon>Candidatus Cryptobacteroides</taxon>
    </lineage>
</organism>